<dbReference type="WBParaSite" id="Pan_g22150.t2">
    <property type="protein sequence ID" value="Pan_g22150.t2"/>
    <property type="gene ID" value="Pan_g22150"/>
</dbReference>
<keyword evidence="2" id="KW-0732">Signal</keyword>
<evidence type="ECO:0000256" key="2">
    <source>
        <dbReference type="SAM" id="SignalP"/>
    </source>
</evidence>
<feature type="compositionally biased region" description="Polar residues" evidence="1">
    <location>
        <begin position="204"/>
        <end position="217"/>
    </location>
</feature>
<feature type="compositionally biased region" description="Low complexity" evidence="1">
    <location>
        <begin position="374"/>
        <end position="391"/>
    </location>
</feature>
<keyword evidence="3" id="KW-1185">Reference proteome</keyword>
<protein>
    <submittedName>
        <fullName evidence="4">Mucin-5AC</fullName>
    </submittedName>
</protein>
<proteinExistence type="predicted"/>
<feature type="compositionally biased region" description="Low complexity" evidence="1">
    <location>
        <begin position="314"/>
        <end position="348"/>
    </location>
</feature>
<feature type="compositionally biased region" description="Low complexity" evidence="1">
    <location>
        <begin position="245"/>
        <end position="263"/>
    </location>
</feature>
<evidence type="ECO:0000313" key="3">
    <source>
        <dbReference type="Proteomes" id="UP000492821"/>
    </source>
</evidence>
<feature type="region of interest" description="Disordered" evidence="1">
    <location>
        <begin position="370"/>
        <end position="413"/>
    </location>
</feature>
<reference evidence="4" key="2">
    <citation type="submission" date="2020-10" db="UniProtKB">
        <authorList>
            <consortium name="WormBaseParasite"/>
        </authorList>
    </citation>
    <scope>IDENTIFICATION</scope>
</reference>
<feature type="chain" id="PRO_5028836098" evidence="2">
    <location>
        <begin position="18"/>
        <end position="555"/>
    </location>
</feature>
<feature type="region of interest" description="Disordered" evidence="1">
    <location>
        <begin position="314"/>
        <end position="351"/>
    </location>
</feature>
<dbReference type="Proteomes" id="UP000492821">
    <property type="component" value="Unassembled WGS sequence"/>
</dbReference>
<feature type="compositionally biased region" description="Low complexity" evidence="1">
    <location>
        <begin position="270"/>
        <end position="280"/>
    </location>
</feature>
<dbReference type="AlphaFoldDB" id="A0A7E4VL09"/>
<feature type="compositionally biased region" description="Polar residues" evidence="1">
    <location>
        <begin position="392"/>
        <end position="406"/>
    </location>
</feature>
<accession>A0A7E4VL09</accession>
<feature type="region of interest" description="Disordered" evidence="1">
    <location>
        <begin position="200"/>
        <end position="232"/>
    </location>
</feature>
<organism evidence="3 4">
    <name type="scientific">Panagrellus redivivus</name>
    <name type="common">Microworm</name>
    <dbReference type="NCBI Taxonomy" id="6233"/>
    <lineage>
        <taxon>Eukaryota</taxon>
        <taxon>Metazoa</taxon>
        <taxon>Ecdysozoa</taxon>
        <taxon>Nematoda</taxon>
        <taxon>Chromadorea</taxon>
        <taxon>Rhabditida</taxon>
        <taxon>Tylenchina</taxon>
        <taxon>Panagrolaimomorpha</taxon>
        <taxon>Panagrolaimoidea</taxon>
        <taxon>Panagrolaimidae</taxon>
        <taxon>Panagrellus</taxon>
    </lineage>
</organism>
<reference evidence="3" key="1">
    <citation type="journal article" date="2013" name="Genetics">
        <title>The draft genome and transcriptome of Panagrellus redivivus are shaped by the harsh demands of a free-living lifestyle.</title>
        <authorList>
            <person name="Srinivasan J."/>
            <person name="Dillman A.R."/>
            <person name="Macchietto M.G."/>
            <person name="Heikkinen L."/>
            <person name="Lakso M."/>
            <person name="Fracchia K.M."/>
            <person name="Antoshechkin I."/>
            <person name="Mortazavi A."/>
            <person name="Wong G."/>
            <person name="Sternberg P.W."/>
        </authorList>
    </citation>
    <scope>NUCLEOTIDE SEQUENCE [LARGE SCALE GENOMIC DNA]</scope>
    <source>
        <strain evidence="3">MT8872</strain>
    </source>
</reference>
<evidence type="ECO:0000313" key="4">
    <source>
        <dbReference type="WBParaSite" id="Pan_g22150.t2"/>
    </source>
</evidence>
<feature type="region of interest" description="Disordered" evidence="1">
    <location>
        <begin position="245"/>
        <end position="298"/>
    </location>
</feature>
<feature type="signal peptide" evidence="2">
    <location>
        <begin position="1"/>
        <end position="17"/>
    </location>
</feature>
<evidence type="ECO:0000256" key="1">
    <source>
        <dbReference type="SAM" id="MobiDB-lite"/>
    </source>
</evidence>
<name>A0A7E4VL09_PANRE</name>
<sequence length="555" mass="60083">MRTPVCAILLFLATVNANVDTVLLRHETEEALEIAEIIAFGNRTVARYFQSVLFDESDPLGAKLRKDLSQLNRFAYALPYKWGKGLEIEFALELMSAYADLIEIKRNKREAFGKEVRRRKRESASDLDVPDLDIIVEEPEDDDYATLADDEDYTDEPEQESTDVPGPLATLILPTATASSSEVPTAPSTVQFSFNPASDAFKTPSESSSAVTQGSPGSSRSSSEREAASSLIPSDGLLAVTQIYPASSRSSSEPEAASSKISSLVTEAQSSSQSKVPSFSETKKPLPTAESSPSLASDVTDAYKIPSDVSAAVKQSSISSSVTEVPSSSQSELPSMPSISQSSSILPSDDINVPRLPPYLPPRLTIPNEGAHISLSPSSSAEASLGSSKASPTTIPVSSTQLPSNPSTASSVQSSTQATIIIAHSSSSAPTSTQSPSTLATKKLVTIPLKNIYVTATIKQATPRPNGPKKVAYLTVREIGEIIERVARSKEYDESRIREDLIQYVNHLDKTSGAKYMKKLTLDLIRRGVRPIRQKWQPYMFTVLRFDDRWGTRNL</sequence>